<evidence type="ECO:0000313" key="3">
    <source>
        <dbReference type="Proteomes" id="UP000295830"/>
    </source>
</evidence>
<reference evidence="2 3" key="1">
    <citation type="submission" date="2019-03" db="EMBL/GenBank/DDBJ databases">
        <title>Genomic Encyclopedia of Type Strains, Phase IV (KMG-IV): sequencing the most valuable type-strain genomes for metagenomic binning, comparative biology and taxonomic classification.</title>
        <authorList>
            <person name="Goeker M."/>
        </authorList>
    </citation>
    <scope>NUCLEOTIDE SEQUENCE [LARGE SCALE GENOMIC DNA]</scope>
    <source>
        <strain evidence="2 3">DSM 15505</strain>
    </source>
</reference>
<dbReference type="Pfam" id="PF07386">
    <property type="entry name" value="DUF1499"/>
    <property type="match status" value="1"/>
</dbReference>
<dbReference type="Proteomes" id="UP000295830">
    <property type="component" value="Unassembled WGS sequence"/>
</dbReference>
<evidence type="ECO:0000313" key="2">
    <source>
        <dbReference type="EMBL" id="TDT44355.1"/>
    </source>
</evidence>
<keyword evidence="3" id="KW-1185">Reference proteome</keyword>
<dbReference type="InterPro" id="IPR010865">
    <property type="entry name" value="DUF1499"/>
</dbReference>
<organism evidence="2 3">
    <name type="scientific">Halospina denitrificans</name>
    <dbReference type="NCBI Taxonomy" id="332522"/>
    <lineage>
        <taxon>Bacteria</taxon>
        <taxon>Pseudomonadati</taxon>
        <taxon>Pseudomonadota</taxon>
        <taxon>Gammaproteobacteria</taxon>
        <taxon>Halospina</taxon>
    </lineage>
</organism>
<dbReference type="EMBL" id="SOAX01000001">
    <property type="protein sequence ID" value="TDT44355.1"/>
    <property type="molecule type" value="Genomic_DNA"/>
</dbReference>
<dbReference type="PANTHER" id="PTHR34801:SF6">
    <property type="entry name" value="SLL1620 PROTEIN"/>
    <property type="match status" value="1"/>
</dbReference>
<sequence length="120" mass="13751">MSEDNGADKLTPCPKKPNCVSSRATGRQRIDPLANGETQWQRLPTVLGEFPGIRIVAREADYLRAEARTPLLRFVDDLEFQYSPEENVIHMRSASRLGYSDFGTNRKRLESIRERLEEKS</sequence>
<name>A0A4R7K196_9GAMM</name>
<dbReference type="AlphaFoldDB" id="A0A4R7K196"/>
<evidence type="ECO:0000256" key="1">
    <source>
        <dbReference type="SAM" id="MobiDB-lite"/>
    </source>
</evidence>
<gene>
    <name evidence="2" type="ORF">DES49_0457</name>
</gene>
<proteinExistence type="predicted"/>
<accession>A0A4R7K196</accession>
<protein>
    <submittedName>
        <fullName evidence="2">Uncharacterized protein (DUF1499 family)</fullName>
    </submittedName>
</protein>
<dbReference type="RefSeq" id="WP_166645960.1">
    <property type="nucleotide sequence ID" value="NZ_SOAX01000001.1"/>
</dbReference>
<dbReference type="PANTHER" id="PTHR34801">
    <property type="entry name" value="EXPRESSED PROTEIN"/>
    <property type="match status" value="1"/>
</dbReference>
<feature type="region of interest" description="Disordered" evidence="1">
    <location>
        <begin position="1"/>
        <end position="26"/>
    </location>
</feature>
<comment type="caution">
    <text evidence="2">The sequence shown here is derived from an EMBL/GenBank/DDBJ whole genome shotgun (WGS) entry which is preliminary data.</text>
</comment>
<dbReference type="PIRSF" id="PIRSF026426">
    <property type="entry name" value="DUF1499"/>
    <property type="match status" value="1"/>
</dbReference>